<gene>
    <name evidence="17" type="ORF">I79_017697</name>
</gene>
<dbReference type="InterPro" id="IPR023313">
    <property type="entry name" value="UBQ-conjugating_AS"/>
</dbReference>
<dbReference type="SMART" id="SM00212">
    <property type="entry name" value="UBCc"/>
    <property type="match status" value="1"/>
</dbReference>
<comment type="function">
    <text evidence="10">Accepts the ubiquitin-like protein NEDD8 from the UBA3-NAE1 E1 complex and catalyzes its covalent attachment to other proteins. The specific interaction with the E3 ubiquitin ligase RBX1, but not RBX2, suggests that the RBX1-UBE2M complex neddylates specific target proteins, such as CUL1, CUL2, CUL3 and CUL4. Involved in cell proliferation.</text>
</comment>
<accession>G3I2Q4</accession>
<evidence type="ECO:0000256" key="1">
    <source>
        <dbReference type="ARBA" id="ARBA00005032"/>
    </source>
</evidence>
<evidence type="ECO:0000256" key="12">
    <source>
        <dbReference type="ARBA" id="ARBA00076103"/>
    </source>
</evidence>
<dbReference type="FunFam" id="3.10.110.10:FF:000239">
    <property type="entry name" value="NEDD8-conjugating enzyme Ubc12"/>
    <property type="match status" value="1"/>
</dbReference>
<comment type="pathway">
    <text evidence="1">Protein modification; protein neddylation.</text>
</comment>
<dbReference type="GO" id="GO:0005524">
    <property type="term" value="F:ATP binding"/>
    <property type="evidence" value="ECO:0007669"/>
    <property type="project" value="UniProtKB-UniRule"/>
</dbReference>
<evidence type="ECO:0000256" key="15">
    <source>
        <dbReference type="RuleBase" id="RU362109"/>
    </source>
</evidence>
<feature type="active site" description="Glycyl thioester intermediate" evidence="14">
    <location>
        <position position="131"/>
    </location>
</feature>
<dbReference type="Pfam" id="PF00179">
    <property type="entry name" value="UQ_con"/>
    <property type="match status" value="1"/>
</dbReference>
<dbReference type="SUPFAM" id="SSF54495">
    <property type="entry name" value="UBC-like"/>
    <property type="match status" value="1"/>
</dbReference>
<proteinExistence type="inferred from homology"/>
<dbReference type="InterPro" id="IPR000608">
    <property type="entry name" value="UBC"/>
</dbReference>
<evidence type="ECO:0000256" key="5">
    <source>
        <dbReference type="ARBA" id="ARBA00022840"/>
    </source>
</evidence>
<dbReference type="GO" id="GO:0061654">
    <property type="term" value="F:NEDD8 conjugating enzyme activity"/>
    <property type="evidence" value="ECO:0007669"/>
    <property type="project" value="UniProtKB-EC"/>
</dbReference>
<comment type="catalytic activity">
    <reaction evidence="6">
        <text>[E1 NEDD8-activating enzyme]-S-[NEDD8 protein]-yl-L-cysteine + [E2 NEDD8-conjugating enzyme]-L-cysteine = [E1 NEDD8-activating enzyme]-L-cysteine + [E2 NEDD8-conjugating enzyme]-S-[NEDD8-protein]-yl-L-cysteine.</text>
        <dbReference type="EC" id="2.3.2.34"/>
    </reaction>
</comment>
<dbReference type="FunCoup" id="G3I2Q4">
    <property type="interactions" value="2512"/>
</dbReference>
<evidence type="ECO:0000256" key="7">
    <source>
        <dbReference type="ARBA" id="ARBA00044047"/>
    </source>
</evidence>
<dbReference type="EC" id="2.3.2.34" evidence="7"/>
<evidence type="ECO:0000256" key="9">
    <source>
        <dbReference type="ARBA" id="ARBA00044092"/>
    </source>
</evidence>
<evidence type="ECO:0000256" key="8">
    <source>
        <dbReference type="ARBA" id="ARBA00044084"/>
    </source>
</evidence>
<evidence type="ECO:0000313" key="18">
    <source>
        <dbReference type="Proteomes" id="UP000001075"/>
    </source>
</evidence>
<keyword evidence="4 15" id="KW-0833">Ubl conjugation pathway</keyword>
<evidence type="ECO:0000256" key="10">
    <source>
        <dbReference type="ARBA" id="ARBA00053196"/>
    </source>
</evidence>
<protein>
    <recommendedName>
        <fullName evidence="9">NEDD8-conjugating enzyme UBC12</fullName>
        <ecNumber evidence="7">2.3.2.34</ecNumber>
    </recommendedName>
    <alternativeName>
        <fullName evidence="13">NEDD8 carrier protein</fullName>
    </alternativeName>
    <alternativeName>
        <fullName evidence="8">NEDD8-conjugating enzyme Ubc12</fullName>
    </alternativeName>
    <alternativeName>
        <fullName evidence="12">Ubiquitin-conjugating enzyme E2 M</fullName>
    </alternativeName>
</protein>
<comment type="similarity">
    <text evidence="15">Belongs to the ubiquitin-conjugating enzyme family.</text>
</comment>
<evidence type="ECO:0000256" key="3">
    <source>
        <dbReference type="ARBA" id="ARBA00022741"/>
    </source>
</evidence>
<dbReference type="PROSITE" id="PS00183">
    <property type="entry name" value="UBC_1"/>
    <property type="match status" value="1"/>
</dbReference>
<comment type="subunit">
    <text evidence="11">Interacts with UBA3 and RBX1. Interacts (N-terminally acetylated form) with (via DCUN1 domain) DCUN1D1, DCUN1D2, DCUN1D3, DCUN1D4 and DCUN1D5.</text>
</comment>
<sequence length="203" mass="22921">MDLQMKEETEVVENPELLESGPLRPAQEAAAALLPKEAQVRKENLGSPATIFPDLHAVVCSPSHCCLNLDINELNLPKTCDISFSDPDDLLNFKLVICPDEVGQGYPHDPPKVKCETMVYHPNIDLEGNVCLNILREDWKPVLTINSIIYGLQYLFLEPNPEDPLNKEAAEVLQNNRRLFEQNVQRSMRGGYIGSTYFERCLK</sequence>
<dbReference type="EMBL" id="JH001142">
    <property type="protein sequence ID" value="EGW09786.1"/>
    <property type="molecule type" value="Genomic_DNA"/>
</dbReference>
<evidence type="ECO:0000256" key="13">
    <source>
        <dbReference type="ARBA" id="ARBA00079113"/>
    </source>
</evidence>
<dbReference type="PaxDb" id="10029-XP_007636746.1"/>
<name>G3I2Q4_CRIGR</name>
<evidence type="ECO:0000256" key="4">
    <source>
        <dbReference type="ARBA" id="ARBA00022786"/>
    </source>
</evidence>
<dbReference type="InterPro" id="IPR050113">
    <property type="entry name" value="Ub_conjugating_enzyme"/>
</dbReference>
<dbReference type="PROSITE" id="PS50127">
    <property type="entry name" value="UBC_2"/>
    <property type="match status" value="1"/>
</dbReference>
<evidence type="ECO:0000313" key="17">
    <source>
        <dbReference type="EMBL" id="EGW09786.1"/>
    </source>
</evidence>
<dbReference type="AlphaFoldDB" id="G3I2Q4"/>
<evidence type="ECO:0000256" key="2">
    <source>
        <dbReference type="ARBA" id="ARBA00022679"/>
    </source>
</evidence>
<dbReference type="CDD" id="cd23794">
    <property type="entry name" value="UBCc_UBE2F_UBE2M"/>
    <property type="match status" value="1"/>
</dbReference>
<evidence type="ECO:0000256" key="14">
    <source>
        <dbReference type="PROSITE-ProRule" id="PRU10133"/>
    </source>
</evidence>
<dbReference type="PANTHER" id="PTHR24067">
    <property type="entry name" value="UBIQUITIN-CONJUGATING ENZYME E2"/>
    <property type="match status" value="1"/>
</dbReference>
<dbReference type="Gene3D" id="3.10.110.10">
    <property type="entry name" value="Ubiquitin Conjugating Enzyme"/>
    <property type="match status" value="1"/>
</dbReference>
<reference evidence="18" key="1">
    <citation type="journal article" date="2011" name="Nat. Biotechnol.">
        <title>The genomic sequence of the Chinese hamster ovary (CHO)-K1 cell line.</title>
        <authorList>
            <person name="Xu X."/>
            <person name="Nagarajan H."/>
            <person name="Lewis N.E."/>
            <person name="Pan S."/>
            <person name="Cai Z."/>
            <person name="Liu X."/>
            <person name="Chen W."/>
            <person name="Xie M."/>
            <person name="Wang W."/>
            <person name="Hammond S."/>
            <person name="Andersen M.R."/>
            <person name="Neff N."/>
            <person name="Passarelli B."/>
            <person name="Koh W."/>
            <person name="Fan H.C."/>
            <person name="Wang J."/>
            <person name="Gui Y."/>
            <person name="Lee K.H."/>
            <person name="Betenbaugh M.J."/>
            <person name="Quake S.R."/>
            <person name="Famili I."/>
            <person name="Palsson B.O."/>
            <person name="Wang J."/>
        </authorList>
    </citation>
    <scope>NUCLEOTIDE SEQUENCE [LARGE SCALE GENOMIC DNA]</scope>
    <source>
        <strain evidence="18">CHO K1 cell line</strain>
    </source>
</reference>
<dbReference type="InParanoid" id="G3I2Q4"/>
<dbReference type="InterPro" id="IPR016135">
    <property type="entry name" value="UBQ-conjugating_enzyme/RWD"/>
</dbReference>
<evidence type="ECO:0000259" key="16">
    <source>
        <dbReference type="PROSITE" id="PS50127"/>
    </source>
</evidence>
<evidence type="ECO:0000256" key="6">
    <source>
        <dbReference type="ARBA" id="ARBA00043698"/>
    </source>
</evidence>
<keyword evidence="2" id="KW-0808">Transferase</keyword>
<dbReference type="Proteomes" id="UP000001075">
    <property type="component" value="Unassembled WGS sequence"/>
</dbReference>
<evidence type="ECO:0000256" key="11">
    <source>
        <dbReference type="ARBA" id="ARBA00063518"/>
    </source>
</evidence>
<organism evidence="17 18">
    <name type="scientific">Cricetulus griseus</name>
    <name type="common">Chinese hamster</name>
    <name type="synonym">Cricetulus barabensis griseus</name>
    <dbReference type="NCBI Taxonomy" id="10029"/>
    <lineage>
        <taxon>Eukaryota</taxon>
        <taxon>Metazoa</taxon>
        <taxon>Chordata</taxon>
        <taxon>Craniata</taxon>
        <taxon>Vertebrata</taxon>
        <taxon>Euteleostomi</taxon>
        <taxon>Mammalia</taxon>
        <taxon>Eutheria</taxon>
        <taxon>Euarchontoglires</taxon>
        <taxon>Glires</taxon>
        <taxon>Rodentia</taxon>
        <taxon>Myomorpha</taxon>
        <taxon>Muroidea</taxon>
        <taxon>Cricetidae</taxon>
        <taxon>Cricetinae</taxon>
        <taxon>Cricetulus</taxon>
    </lineage>
</organism>
<dbReference type="STRING" id="10029.G3I2Q4"/>
<feature type="domain" description="UBC core" evidence="16">
    <location>
        <begin position="29"/>
        <end position="193"/>
    </location>
</feature>
<keyword evidence="5 15" id="KW-0067">ATP-binding</keyword>
<keyword evidence="3 15" id="KW-0547">Nucleotide-binding</keyword>